<dbReference type="HOGENOM" id="CLU_2007314_0_0_1"/>
<evidence type="ECO:0000256" key="1">
    <source>
        <dbReference type="SAM" id="MobiDB-lite"/>
    </source>
</evidence>
<dbReference type="Proteomes" id="UP000002051">
    <property type="component" value="Chromosome 5"/>
</dbReference>
<dbReference type="EnsemblPlants" id="KEH28160">
    <property type="protein sequence ID" value="KEH28160"/>
    <property type="gene ID" value="MTR_5g070445"/>
</dbReference>
<evidence type="ECO:0000313" key="4">
    <source>
        <dbReference type="Proteomes" id="UP000002051"/>
    </source>
</evidence>
<proteinExistence type="predicted"/>
<feature type="region of interest" description="Disordered" evidence="1">
    <location>
        <begin position="1"/>
        <end position="42"/>
    </location>
</feature>
<feature type="compositionally biased region" description="Polar residues" evidence="1">
    <location>
        <begin position="24"/>
        <end position="33"/>
    </location>
</feature>
<feature type="compositionally biased region" description="Basic and acidic residues" evidence="1">
    <location>
        <begin position="1"/>
        <end position="23"/>
    </location>
</feature>
<evidence type="ECO:0000313" key="2">
    <source>
        <dbReference type="EMBL" id="KEH28160.1"/>
    </source>
</evidence>
<gene>
    <name evidence="2" type="ordered locus">MTR_5g070445</name>
</gene>
<name>A0A072UQM6_MEDTR</name>
<dbReference type="EMBL" id="CM001221">
    <property type="protein sequence ID" value="KEH28160.1"/>
    <property type="molecule type" value="Genomic_DNA"/>
</dbReference>
<reference evidence="3" key="3">
    <citation type="submission" date="2015-04" db="UniProtKB">
        <authorList>
            <consortium name="EnsemblPlants"/>
        </authorList>
    </citation>
    <scope>IDENTIFICATION</scope>
    <source>
        <strain evidence="3">cv. Jemalong A17</strain>
    </source>
</reference>
<reference evidence="2 4" key="2">
    <citation type="journal article" date="2014" name="BMC Genomics">
        <title>An improved genome release (version Mt4.0) for the model legume Medicago truncatula.</title>
        <authorList>
            <person name="Tang H."/>
            <person name="Krishnakumar V."/>
            <person name="Bidwell S."/>
            <person name="Rosen B."/>
            <person name="Chan A."/>
            <person name="Zhou S."/>
            <person name="Gentzbittel L."/>
            <person name="Childs K.L."/>
            <person name="Yandell M."/>
            <person name="Gundlach H."/>
            <person name="Mayer K.F."/>
            <person name="Schwartz D.C."/>
            <person name="Town C.D."/>
        </authorList>
    </citation>
    <scope>GENOME REANNOTATION</scope>
    <source>
        <strain evidence="2">A17</strain>
        <strain evidence="3 4">cv. Jemalong A17</strain>
    </source>
</reference>
<sequence>MNARMIKDETTKTNHDLSSEKNSGRQLWNQQKPAAQLDNHHQYQLPTAKNIANPTPAIRAATVRYTNLLTLQITHEHIHIKDGSATTSQLQSWISATTTISLHQVADIINLKRSDSYSYEASAT</sequence>
<accession>A0A072UQM6</accession>
<keyword evidence="4" id="KW-1185">Reference proteome</keyword>
<reference evidence="2 4" key="1">
    <citation type="journal article" date="2011" name="Nature">
        <title>The Medicago genome provides insight into the evolution of rhizobial symbioses.</title>
        <authorList>
            <person name="Young N.D."/>
            <person name="Debelle F."/>
            <person name="Oldroyd G.E."/>
            <person name="Geurts R."/>
            <person name="Cannon S.B."/>
            <person name="Udvardi M.K."/>
            <person name="Benedito V.A."/>
            <person name="Mayer K.F."/>
            <person name="Gouzy J."/>
            <person name="Schoof H."/>
            <person name="Van de Peer Y."/>
            <person name="Proost S."/>
            <person name="Cook D.R."/>
            <person name="Meyers B.C."/>
            <person name="Spannagl M."/>
            <person name="Cheung F."/>
            <person name="De Mita S."/>
            <person name="Krishnakumar V."/>
            <person name="Gundlach H."/>
            <person name="Zhou S."/>
            <person name="Mudge J."/>
            <person name="Bharti A.K."/>
            <person name="Murray J.D."/>
            <person name="Naoumkina M.A."/>
            <person name="Rosen B."/>
            <person name="Silverstein K.A."/>
            <person name="Tang H."/>
            <person name="Rombauts S."/>
            <person name="Zhao P.X."/>
            <person name="Zhou P."/>
            <person name="Barbe V."/>
            <person name="Bardou P."/>
            <person name="Bechner M."/>
            <person name="Bellec A."/>
            <person name="Berger A."/>
            <person name="Berges H."/>
            <person name="Bidwell S."/>
            <person name="Bisseling T."/>
            <person name="Choisne N."/>
            <person name="Couloux A."/>
            <person name="Denny R."/>
            <person name="Deshpande S."/>
            <person name="Dai X."/>
            <person name="Doyle J.J."/>
            <person name="Dudez A.M."/>
            <person name="Farmer A.D."/>
            <person name="Fouteau S."/>
            <person name="Franken C."/>
            <person name="Gibelin C."/>
            <person name="Gish J."/>
            <person name="Goldstein S."/>
            <person name="Gonzalez A.J."/>
            <person name="Green P.J."/>
            <person name="Hallab A."/>
            <person name="Hartog M."/>
            <person name="Hua A."/>
            <person name="Humphray S.J."/>
            <person name="Jeong D.H."/>
            <person name="Jing Y."/>
            <person name="Jocker A."/>
            <person name="Kenton S.M."/>
            <person name="Kim D.J."/>
            <person name="Klee K."/>
            <person name="Lai H."/>
            <person name="Lang C."/>
            <person name="Lin S."/>
            <person name="Macmil S.L."/>
            <person name="Magdelenat G."/>
            <person name="Matthews L."/>
            <person name="McCorrison J."/>
            <person name="Monaghan E.L."/>
            <person name="Mun J.H."/>
            <person name="Najar F.Z."/>
            <person name="Nicholson C."/>
            <person name="Noirot C."/>
            <person name="O'Bleness M."/>
            <person name="Paule C.R."/>
            <person name="Poulain J."/>
            <person name="Prion F."/>
            <person name="Qin B."/>
            <person name="Qu C."/>
            <person name="Retzel E.F."/>
            <person name="Riddle C."/>
            <person name="Sallet E."/>
            <person name="Samain S."/>
            <person name="Samson N."/>
            <person name="Sanders I."/>
            <person name="Saurat O."/>
            <person name="Scarpelli C."/>
            <person name="Schiex T."/>
            <person name="Segurens B."/>
            <person name="Severin A.J."/>
            <person name="Sherrier D.J."/>
            <person name="Shi R."/>
            <person name="Sims S."/>
            <person name="Singer S.R."/>
            <person name="Sinharoy S."/>
            <person name="Sterck L."/>
            <person name="Viollet A."/>
            <person name="Wang B.B."/>
            <person name="Wang K."/>
            <person name="Wang M."/>
            <person name="Wang X."/>
            <person name="Warfsmann J."/>
            <person name="Weissenbach J."/>
            <person name="White D.D."/>
            <person name="White J.D."/>
            <person name="Wiley G.B."/>
            <person name="Wincker P."/>
            <person name="Xing Y."/>
            <person name="Yang L."/>
            <person name="Yao Z."/>
            <person name="Ying F."/>
            <person name="Zhai J."/>
            <person name="Zhou L."/>
            <person name="Zuber A."/>
            <person name="Denarie J."/>
            <person name="Dixon R.A."/>
            <person name="May G.D."/>
            <person name="Schwartz D.C."/>
            <person name="Rogers J."/>
            <person name="Quetier F."/>
            <person name="Town C.D."/>
            <person name="Roe B.A."/>
        </authorList>
    </citation>
    <scope>NUCLEOTIDE SEQUENCE [LARGE SCALE GENOMIC DNA]</scope>
    <source>
        <strain evidence="2">A17</strain>
        <strain evidence="3 4">cv. Jemalong A17</strain>
    </source>
</reference>
<organism evidence="2 4">
    <name type="scientific">Medicago truncatula</name>
    <name type="common">Barrel medic</name>
    <name type="synonym">Medicago tribuloides</name>
    <dbReference type="NCBI Taxonomy" id="3880"/>
    <lineage>
        <taxon>Eukaryota</taxon>
        <taxon>Viridiplantae</taxon>
        <taxon>Streptophyta</taxon>
        <taxon>Embryophyta</taxon>
        <taxon>Tracheophyta</taxon>
        <taxon>Spermatophyta</taxon>
        <taxon>Magnoliopsida</taxon>
        <taxon>eudicotyledons</taxon>
        <taxon>Gunneridae</taxon>
        <taxon>Pentapetalae</taxon>
        <taxon>rosids</taxon>
        <taxon>fabids</taxon>
        <taxon>Fabales</taxon>
        <taxon>Fabaceae</taxon>
        <taxon>Papilionoideae</taxon>
        <taxon>50 kb inversion clade</taxon>
        <taxon>NPAAA clade</taxon>
        <taxon>Hologalegina</taxon>
        <taxon>IRL clade</taxon>
        <taxon>Trifolieae</taxon>
        <taxon>Medicago</taxon>
    </lineage>
</organism>
<protein>
    <submittedName>
        <fullName evidence="2 3">Uncharacterized protein</fullName>
    </submittedName>
</protein>
<dbReference type="AlphaFoldDB" id="A0A072UQM6"/>
<evidence type="ECO:0000313" key="3">
    <source>
        <dbReference type="EnsemblPlants" id="KEH28160"/>
    </source>
</evidence>